<protein>
    <recommendedName>
        <fullName evidence="1">Integrase zinc-binding domain-containing protein</fullName>
    </recommendedName>
</protein>
<proteinExistence type="predicted"/>
<feature type="non-terminal residue" evidence="2">
    <location>
        <position position="1"/>
    </location>
</feature>
<dbReference type="AlphaFoldDB" id="A0A0C9UI35"/>
<evidence type="ECO:0000313" key="2">
    <source>
        <dbReference type="EMBL" id="KIJ24850.1"/>
    </source>
</evidence>
<reference evidence="2 3" key="1">
    <citation type="submission" date="2014-06" db="EMBL/GenBank/DDBJ databases">
        <title>Evolutionary Origins and Diversification of the Mycorrhizal Mutualists.</title>
        <authorList>
            <consortium name="DOE Joint Genome Institute"/>
            <consortium name="Mycorrhizal Genomics Consortium"/>
            <person name="Kohler A."/>
            <person name="Kuo A."/>
            <person name="Nagy L.G."/>
            <person name="Floudas D."/>
            <person name="Copeland A."/>
            <person name="Barry K.W."/>
            <person name="Cichocki N."/>
            <person name="Veneault-Fourrey C."/>
            <person name="LaButti K."/>
            <person name="Lindquist E.A."/>
            <person name="Lipzen A."/>
            <person name="Lundell T."/>
            <person name="Morin E."/>
            <person name="Murat C."/>
            <person name="Riley R."/>
            <person name="Ohm R."/>
            <person name="Sun H."/>
            <person name="Tunlid A."/>
            <person name="Henrissat B."/>
            <person name="Grigoriev I.V."/>
            <person name="Hibbett D.S."/>
            <person name="Martin F."/>
        </authorList>
    </citation>
    <scope>NUCLEOTIDE SEQUENCE [LARGE SCALE GENOMIC DNA]</scope>
    <source>
        <strain evidence="2 3">SS14</strain>
    </source>
</reference>
<evidence type="ECO:0000313" key="3">
    <source>
        <dbReference type="Proteomes" id="UP000054279"/>
    </source>
</evidence>
<dbReference type="Gene3D" id="1.10.340.70">
    <property type="match status" value="1"/>
</dbReference>
<dbReference type="Pfam" id="PF17921">
    <property type="entry name" value="Integrase_H2C2"/>
    <property type="match status" value="1"/>
</dbReference>
<name>A0A0C9UI35_SPHS4</name>
<dbReference type="OrthoDB" id="446925at2759"/>
<dbReference type="EMBL" id="KN837452">
    <property type="protein sequence ID" value="KIJ24850.1"/>
    <property type="molecule type" value="Genomic_DNA"/>
</dbReference>
<keyword evidence="3" id="KW-1185">Reference proteome</keyword>
<dbReference type="HOGENOM" id="CLU_178975_0_0_1"/>
<gene>
    <name evidence="2" type="ORF">M422DRAFT_194207</name>
</gene>
<sequence length="88" mass="10527">FFNFLSTTTKPPGLEEKDLKHFIKQAMRFFVKDGKLWRRNASGMHQLVIIDFKKRLSLIYQAHDQLGHKQAFSTRKHLTDHFWWPGLD</sequence>
<organism evidence="2 3">
    <name type="scientific">Sphaerobolus stellatus (strain SS14)</name>
    <dbReference type="NCBI Taxonomy" id="990650"/>
    <lineage>
        <taxon>Eukaryota</taxon>
        <taxon>Fungi</taxon>
        <taxon>Dikarya</taxon>
        <taxon>Basidiomycota</taxon>
        <taxon>Agaricomycotina</taxon>
        <taxon>Agaricomycetes</taxon>
        <taxon>Phallomycetidae</taxon>
        <taxon>Geastrales</taxon>
        <taxon>Sphaerobolaceae</taxon>
        <taxon>Sphaerobolus</taxon>
    </lineage>
</organism>
<evidence type="ECO:0000259" key="1">
    <source>
        <dbReference type="Pfam" id="PF17921"/>
    </source>
</evidence>
<accession>A0A0C9UI35</accession>
<dbReference type="InterPro" id="IPR041588">
    <property type="entry name" value="Integrase_H2C2"/>
</dbReference>
<dbReference type="Proteomes" id="UP000054279">
    <property type="component" value="Unassembled WGS sequence"/>
</dbReference>
<feature type="domain" description="Integrase zinc-binding" evidence="1">
    <location>
        <begin position="53"/>
        <end position="87"/>
    </location>
</feature>